<sequence>KVTIPDFEPDTFQLFVEFLYYGRYSYHDNLRNSSKVRDSAKAWVLADYLDAVEFKNFAIRSLYSIYFPSDHSGPKCGVGPNAIEHCCSKASEESGLVALYLSVLVVYWGDTGFISYVGDLSDEWDAIWERHPGFRNDLLRGLGQRKEVREQWQ</sequence>
<feature type="non-terminal residue" evidence="1">
    <location>
        <position position="1"/>
    </location>
</feature>
<dbReference type="AlphaFoldDB" id="A0A6A5R240"/>
<dbReference type="OrthoDB" id="194443at2759"/>
<dbReference type="Proteomes" id="UP000800096">
    <property type="component" value="Unassembled WGS sequence"/>
</dbReference>
<name>A0A6A5R240_AMPQU</name>
<evidence type="ECO:0008006" key="3">
    <source>
        <dbReference type="Google" id="ProtNLM"/>
    </source>
</evidence>
<keyword evidence="2" id="KW-1185">Reference proteome</keyword>
<protein>
    <recommendedName>
        <fullName evidence="3">BTB domain-containing protein</fullName>
    </recommendedName>
</protein>
<proteinExistence type="predicted"/>
<feature type="non-terminal residue" evidence="1">
    <location>
        <position position="153"/>
    </location>
</feature>
<evidence type="ECO:0000313" key="1">
    <source>
        <dbReference type="EMBL" id="KAF1920856.1"/>
    </source>
</evidence>
<dbReference type="Gene3D" id="3.30.710.10">
    <property type="entry name" value="Potassium Channel Kv1.1, Chain A"/>
    <property type="match status" value="1"/>
</dbReference>
<reference evidence="1" key="1">
    <citation type="journal article" date="2020" name="Stud. Mycol.">
        <title>101 Dothideomycetes genomes: a test case for predicting lifestyles and emergence of pathogens.</title>
        <authorList>
            <person name="Haridas S."/>
            <person name="Albert R."/>
            <person name="Binder M."/>
            <person name="Bloem J."/>
            <person name="Labutti K."/>
            <person name="Salamov A."/>
            <person name="Andreopoulos B."/>
            <person name="Baker S."/>
            <person name="Barry K."/>
            <person name="Bills G."/>
            <person name="Bluhm B."/>
            <person name="Cannon C."/>
            <person name="Castanera R."/>
            <person name="Culley D."/>
            <person name="Daum C."/>
            <person name="Ezra D."/>
            <person name="Gonzalez J."/>
            <person name="Henrissat B."/>
            <person name="Kuo A."/>
            <person name="Liang C."/>
            <person name="Lipzen A."/>
            <person name="Lutzoni F."/>
            <person name="Magnuson J."/>
            <person name="Mondo S."/>
            <person name="Nolan M."/>
            <person name="Ohm R."/>
            <person name="Pangilinan J."/>
            <person name="Park H.-J."/>
            <person name="Ramirez L."/>
            <person name="Alfaro M."/>
            <person name="Sun H."/>
            <person name="Tritt A."/>
            <person name="Yoshinaga Y."/>
            <person name="Zwiers L.-H."/>
            <person name="Turgeon B."/>
            <person name="Goodwin S."/>
            <person name="Spatafora J."/>
            <person name="Crous P."/>
            <person name="Grigoriev I."/>
        </authorList>
    </citation>
    <scope>NUCLEOTIDE SEQUENCE</scope>
    <source>
        <strain evidence="1">HMLAC05119</strain>
    </source>
</reference>
<accession>A0A6A5R240</accession>
<gene>
    <name evidence="1" type="ORF">BDU57DRAFT_418573</name>
</gene>
<dbReference type="EMBL" id="ML979132">
    <property type="protein sequence ID" value="KAF1920856.1"/>
    <property type="molecule type" value="Genomic_DNA"/>
</dbReference>
<organism evidence="1 2">
    <name type="scientific">Ampelomyces quisqualis</name>
    <name type="common">Powdery mildew agent</name>
    <dbReference type="NCBI Taxonomy" id="50730"/>
    <lineage>
        <taxon>Eukaryota</taxon>
        <taxon>Fungi</taxon>
        <taxon>Dikarya</taxon>
        <taxon>Ascomycota</taxon>
        <taxon>Pezizomycotina</taxon>
        <taxon>Dothideomycetes</taxon>
        <taxon>Pleosporomycetidae</taxon>
        <taxon>Pleosporales</taxon>
        <taxon>Pleosporineae</taxon>
        <taxon>Phaeosphaeriaceae</taxon>
        <taxon>Ampelomyces</taxon>
    </lineage>
</organism>
<evidence type="ECO:0000313" key="2">
    <source>
        <dbReference type="Proteomes" id="UP000800096"/>
    </source>
</evidence>
<dbReference type="InterPro" id="IPR011333">
    <property type="entry name" value="SKP1/BTB/POZ_sf"/>
</dbReference>